<name>A0A914HAA8_GLORO</name>
<organism evidence="2 3">
    <name type="scientific">Globodera rostochiensis</name>
    <name type="common">Golden nematode worm</name>
    <name type="synonym">Heterodera rostochiensis</name>
    <dbReference type="NCBI Taxonomy" id="31243"/>
    <lineage>
        <taxon>Eukaryota</taxon>
        <taxon>Metazoa</taxon>
        <taxon>Ecdysozoa</taxon>
        <taxon>Nematoda</taxon>
        <taxon>Chromadorea</taxon>
        <taxon>Rhabditida</taxon>
        <taxon>Tylenchina</taxon>
        <taxon>Tylenchomorpha</taxon>
        <taxon>Tylenchoidea</taxon>
        <taxon>Heteroderidae</taxon>
        <taxon>Heteroderinae</taxon>
        <taxon>Globodera</taxon>
    </lineage>
</organism>
<feature type="repeat" description="ANK" evidence="1">
    <location>
        <begin position="24"/>
        <end position="56"/>
    </location>
</feature>
<evidence type="ECO:0000313" key="2">
    <source>
        <dbReference type="Proteomes" id="UP000887572"/>
    </source>
</evidence>
<dbReference type="PROSITE" id="PS50088">
    <property type="entry name" value="ANK_REPEAT"/>
    <property type="match status" value="2"/>
</dbReference>
<keyword evidence="2" id="KW-1185">Reference proteome</keyword>
<reference evidence="3" key="1">
    <citation type="submission" date="2022-11" db="UniProtKB">
        <authorList>
            <consortium name="WormBaseParasite"/>
        </authorList>
    </citation>
    <scope>IDENTIFICATION</scope>
</reference>
<dbReference type="Pfam" id="PF12796">
    <property type="entry name" value="Ank_2"/>
    <property type="match status" value="1"/>
</dbReference>
<dbReference type="AlphaFoldDB" id="A0A914HAA8"/>
<dbReference type="Gene3D" id="1.25.40.20">
    <property type="entry name" value="Ankyrin repeat-containing domain"/>
    <property type="match status" value="1"/>
</dbReference>
<evidence type="ECO:0000256" key="1">
    <source>
        <dbReference type="PROSITE-ProRule" id="PRU00023"/>
    </source>
</evidence>
<dbReference type="WBParaSite" id="Gr19_v10_g15671.t2">
    <property type="protein sequence ID" value="Gr19_v10_g15671.t2"/>
    <property type="gene ID" value="Gr19_v10_g15671"/>
</dbReference>
<dbReference type="PANTHER" id="PTHR22677:SF4">
    <property type="entry name" value="USHER SYNDROME TYPE-1G PROTEIN-LIKE PROTEIN"/>
    <property type="match status" value="1"/>
</dbReference>
<dbReference type="SUPFAM" id="SSF48403">
    <property type="entry name" value="Ankyrin repeat"/>
    <property type="match status" value="1"/>
</dbReference>
<dbReference type="Proteomes" id="UP000887572">
    <property type="component" value="Unplaced"/>
</dbReference>
<dbReference type="SMART" id="SM00248">
    <property type="entry name" value="ANK"/>
    <property type="match status" value="2"/>
</dbReference>
<dbReference type="PRINTS" id="PR01415">
    <property type="entry name" value="ANKYRIN"/>
</dbReference>
<accession>A0A914HAA8</accession>
<dbReference type="PANTHER" id="PTHR22677">
    <property type="entry name" value="ANKYRIN REPEAT DOMAIN-CONTAINING PROTEIN 60"/>
    <property type="match status" value="1"/>
</dbReference>
<keyword evidence="1" id="KW-0040">ANK repeat</keyword>
<dbReference type="InterPro" id="IPR036770">
    <property type="entry name" value="Ankyrin_rpt-contain_sf"/>
</dbReference>
<protein>
    <submittedName>
        <fullName evidence="3">ANK_REP_REGION domain-containing protein</fullName>
    </submittedName>
</protein>
<dbReference type="PROSITE" id="PS50297">
    <property type="entry name" value="ANK_REP_REGION"/>
    <property type="match status" value="1"/>
</dbReference>
<sequence>MMYQYSTARQGLVKSELMAVPLSLGFSPLYLAAREGHLEVCKLLIAKGADTNQKTNNGVSPWLIACGKGRADIVQLFLANGQDIEATGRISHTRH</sequence>
<proteinExistence type="predicted"/>
<dbReference type="InterPro" id="IPR002110">
    <property type="entry name" value="Ankyrin_rpt"/>
</dbReference>
<dbReference type="InterPro" id="IPR039323">
    <property type="entry name" value="ANKRD_45/46/60"/>
</dbReference>
<evidence type="ECO:0000313" key="3">
    <source>
        <dbReference type="WBParaSite" id="Gr19_v10_g15671.t2"/>
    </source>
</evidence>
<feature type="repeat" description="ANK" evidence="1">
    <location>
        <begin position="57"/>
        <end position="89"/>
    </location>
</feature>